<evidence type="ECO:0000256" key="5">
    <source>
        <dbReference type="SAM" id="SignalP"/>
    </source>
</evidence>
<dbReference type="EMBL" id="BMJE01000006">
    <property type="protein sequence ID" value="GGB81696.1"/>
    <property type="molecule type" value="Genomic_DNA"/>
</dbReference>
<evidence type="ECO:0000256" key="3">
    <source>
        <dbReference type="SAM" id="Coils"/>
    </source>
</evidence>
<keyword evidence="7" id="KW-1185">Reference proteome</keyword>
<dbReference type="PANTHER" id="PTHR35089:SF1">
    <property type="entry name" value="CHAPERONE PROTEIN SKP"/>
    <property type="match status" value="1"/>
</dbReference>
<feature type="chain" id="PRO_5045394038" description="OmpH family outer membrane protein" evidence="5">
    <location>
        <begin position="20"/>
        <end position="382"/>
    </location>
</feature>
<evidence type="ECO:0000313" key="7">
    <source>
        <dbReference type="Proteomes" id="UP000615760"/>
    </source>
</evidence>
<proteinExistence type="inferred from homology"/>
<keyword evidence="3" id="KW-0175">Coiled coil</keyword>
<reference evidence="7" key="1">
    <citation type="journal article" date="2019" name="Int. J. Syst. Evol. Microbiol.">
        <title>The Global Catalogue of Microorganisms (GCM) 10K type strain sequencing project: providing services to taxonomists for standard genome sequencing and annotation.</title>
        <authorList>
            <consortium name="The Broad Institute Genomics Platform"/>
            <consortium name="The Broad Institute Genome Sequencing Center for Infectious Disease"/>
            <person name="Wu L."/>
            <person name="Ma J."/>
        </authorList>
    </citation>
    <scope>NUCLEOTIDE SEQUENCE [LARGE SCALE GENOMIC DNA]</scope>
    <source>
        <strain evidence="7">CGMCC 1.15461</strain>
    </source>
</reference>
<dbReference type="InterPro" id="IPR005632">
    <property type="entry name" value="Chaperone_Skp"/>
</dbReference>
<gene>
    <name evidence="6" type="ORF">GCM10007424_22230</name>
</gene>
<accession>A0ABQ1JY10</accession>
<organism evidence="6 7">
    <name type="scientific">Flavobacterium suaedae</name>
    <dbReference type="NCBI Taxonomy" id="1767027"/>
    <lineage>
        <taxon>Bacteria</taxon>
        <taxon>Pseudomonadati</taxon>
        <taxon>Bacteroidota</taxon>
        <taxon>Flavobacteriia</taxon>
        <taxon>Flavobacteriales</taxon>
        <taxon>Flavobacteriaceae</taxon>
        <taxon>Flavobacterium</taxon>
    </lineage>
</organism>
<evidence type="ECO:0008006" key="8">
    <source>
        <dbReference type="Google" id="ProtNLM"/>
    </source>
</evidence>
<evidence type="ECO:0000313" key="6">
    <source>
        <dbReference type="EMBL" id="GGB81696.1"/>
    </source>
</evidence>
<feature type="region of interest" description="Disordered" evidence="4">
    <location>
        <begin position="206"/>
        <end position="382"/>
    </location>
</feature>
<keyword evidence="2 5" id="KW-0732">Signal</keyword>
<sequence>MKKIFLVVLIAFSAITATAQRGIKVAYIDMEYILDKVPDYAEAKNQLEQKAQKWKQEIQVKQNAIDKLKESLEVEKALLTKELIEEREEEIAFQEKELIDYQMEKFGPNGDLITQKSVLVKPIQDQVFNVIQDLSEARKYDFVFDKSSDLTILFAAKRHDISDLVVRRITSAAKRERMTNKQLQKLEKQEAQEDLEADPAYQARQEKLQERQEQREKLLEDRKAAREAKRKEYEERRAKLLEEREQKRREREAAREAARSGNRNTSTDDAEEDNNEKSNRPAAGTPDTTDDEQTVPGENSTQVKTTATEKPEVGDAETDTKMTAAEKARQERIKKAEERKKAAEERREKILAEREAARKAREEQRQKAIEERQNNSETTNEE</sequence>
<feature type="compositionally biased region" description="Basic and acidic residues" evidence="4">
    <location>
        <begin position="307"/>
        <end position="374"/>
    </location>
</feature>
<dbReference type="SMART" id="SM00935">
    <property type="entry name" value="OmpH"/>
    <property type="match status" value="1"/>
</dbReference>
<name>A0ABQ1JY10_9FLAO</name>
<dbReference type="SUPFAM" id="SSF111384">
    <property type="entry name" value="OmpH-like"/>
    <property type="match status" value="1"/>
</dbReference>
<dbReference type="InterPro" id="IPR024930">
    <property type="entry name" value="Skp_dom_sf"/>
</dbReference>
<comment type="similarity">
    <text evidence="1">Belongs to the Skp family.</text>
</comment>
<feature type="compositionally biased region" description="Polar residues" evidence="4">
    <location>
        <begin position="296"/>
        <end position="306"/>
    </location>
</feature>
<evidence type="ECO:0000256" key="1">
    <source>
        <dbReference type="ARBA" id="ARBA00009091"/>
    </source>
</evidence>
<comment type="caution">
    <text evidence="6">The sequence shown here is derived from an EMBL/GenBank/DDBJ whole genome shotgun (WGS) entry which is preliminary data.</text>
</comment>
<feature type="compositionally biased region" description="Basic and acidic residues" evidence="4">
    <location>
        <begin position="206"/>
        <end position="258"/>
    </location>
</feature>
<protein>
    <recommendedName>
        <fullName evidence="8">OmpH family outer membrane protein</fullName>
    </recommendedName>
</protein>
<feature type="coiled-coil region" evidence="3">
    <location>
        <begin position="37"/>
        <end position="104"/>
    </location>
</feature>
<dbReference type="RefSeq" id="WP_188621374.1">
    <property type="nucleotide sequence ID" value="NZ_BMJE01000006.1"/>
</dbReference>
<evidence type="ECO:0000256" key="4">
    <source>
        <dbReference type="SAM" id="MobiDB-lite"/>
    </source>
</evidence>
<dbReference type="Gene3D" id="3.30.910.20">
    <property type="entry name" value="Skp domain"/>
    <property type="match status" value="1"/>
</dbReference>
<feature type="signal peptide" evidence="5">
    <location>
        <begin position="1"/>
        <end position="19"/>
    </location>
</feature>
<dbReference type="PANTHER" id="PTHR35089">
    <property type="entry name" value="CHAPERONE PROTEIN SKP"/>
    <property type="match status" value="1"/>
</dbReference>
<dbReference type="Pfam" id="PF03938">
    <property type="entry name" value="OmpH"/>
    <property type="match status" value="1"/>
</dbReference>
<evidence type="ECO:0000256" key="2">
    <source>
        <dbReference type="ARBA" id="ARBA00022729"/>
    </source>
</evidence>
<dbReference type="Proteomes" id="UP000615760">
    <property type="component" value="Unassembled WGS sequence"/>
</dbReference>